<sequence>MIHIPAHGDPDDHEIRAVVVETVDLSDTNSDKEEEDSSVVADSNEDEEEDDDSSSNAGDDHEVSQSLYPVDSEGTISNAEVVGGGVKSMLYYHPQEEHEIRAVKEHGLTFCESIKYKDEVVHGVRERSYGMIKFNGWGTIRRSNMLKENDIVHCEMLHIRKKVHSIKIRITHG</sequence>
<dbReference type="Proteomes" id="UP001295469">
    <property type="component" value="Chromosome A10"/>
</dbReference>
<keyword evidence="4" id="KW-1185">Reference proteome</keyword>
<name>A0A078HKU8_BRANA</name>
<protein>
    <submittedName>
        <fullName evidence="2">(rape) hypothetical protein</fullName>
    </submittedName>
    <submittedName>
        <fullName evidence="3">BnaA10g11340D protein</fullName>
    </submittedName>
</protein>
<dbReference type="Proteomes" id="UP000028999">
    <property type="component" value="Unassembled WGS sequence"/>
</dbReference>
<reference evidence="2" key="3">
    <citation type="submission" date="2021-01" db="EMBL/GenBank/DDBJ databases">
        <authorList>
            <consortium name="Genoscope - CEA"/>
            <person name="William W."/>
        </authorList>
    </citation>
    <scope>NUCLEOTIDE SEQUENCE</scope>
</reference>
<evidence type="ECO:0000313" key="2">
    <source>
        <dbReference type="EMBL" id="CAF2331324.1"/>
    </source>
</evidence>
<organism evidence="3 4">
    <name type="scientific">Brassica napus</name>
    <name type="common">Rape</name>
    <dbReference type="NCBI Taxonomy" id="3708"/>
    <lineage>
        <taxon>Eukaryota</taxon>
        <taxon>Viridiplantae</taxon>
        <taxon>Streptophyta</taxon>
        <taxon>Embryophyta</taxon>
        <taxon>Tracheophyta</taxon>
        <taxon>Spermatophyta</taxon>
        <taxon>Magnoliopsida</taxon>
        <taxon>eudicotyledons</taxon>
        <taxon>Gunneridae</taxon>
        <taxon>Pentapetalae</taxon>
        <taxon>rosids</taxon>
        <taxon>malvids</taxon>
        <taxon>Brassicales</taxon>
        <taxon>Brassicaceae</taxon>
        <taxon>Brassiceae</taxon>
        <taxon>Brassica</taxon>
    </lineage>
</organism>
<dbReference type="Gramene" id="CDY38286">
    <property type="protein sequence ID" value="CDY38286"/>
    <property type="gene ID" value="GSBRNA2T00065648001"/>
</dbReference>
<reference evidence="3" key="2">
    <citation type="submission" date="2014-06" db="EMBL/GenBank/DDBJ databases">
        <authorList>
            <person name="Genoscope - CEA"/>
        </authorList>
    </citation>
    <scope>NUCLEOTIDE SEQUENCE</scope>
</reference>
<evidence type="ECO:0000313" key="4">
    <source>
        <dbReference type="Proteomes" id="UP000028999"/>
    </source>
</evidence>
<dbReference type="STRING" id="3708.A0A078HKU8"/>
<feature type="region of interest" description="Disordered" evidence="1">
    <location>
        <begin position="21"/>
        <end position="75"/>
    </location>
</feature>
<accession>A0A078HKU8</accession>
<reference evidence="3 4" key="1">
    <citation type="journal article" date="2014" name="Science">
        <title>Plant genetics. Early allopolyploid evolution in the post-Neolithic Brassica napus oilseed genome.</title>
        <authorList>
            <person name="Chalhoub B."/>
            <person name="Denoeud F."/>
            <person name="Liu S."/>
            <person name="Parkin I.A."/>
            <person name="Tang H."/>
            <person name="Wang X."/>
            <person name="Chiquet J."/>
            <person name="Belcram H."/>
            <person name="Tong C."/>
            <person name="Samans B."/>
            <person name="Correa M."/>
            <person name="Da Silva C."/>
            <person name="Just J."/>
            <person name="Falentin C."/>
            <person name="Koh C.S."/>
            <person name="Le Clainche I."/>
            <person name="Bernard M."/>
            <person name="Bento P."/>
            <person name="Noel B."/>
            <person name="Labadie K."/>
            <person name="Alberti A."/>
            <person name="Charles M."/>
            <person name="Arnaud D."/>
            <person name="Guo H."/>
            <person name="Daviaud C."/>
            <person name="Alamery S."/>
            <person name="Jabbari K."/>
            <person name="Zhao M."/>
            <person name="Edger P.P."/>
            <person name="Chelaifa H."/>
            <person name="Tack D."/>
            <person name="Lassalle G."/>
            <person name="Mestiri I."/>
            <person name="Schnel N."/>
            <person name="Le Paslier M.C."/>
            <person name="Fan G."/>
            <person name="Renault V."/>
            <person name="Bayer P.E."/>
            <person name="Golicz A.A."/>
            <person name="Manoli S."/>
            <person name="Lee T.H."/>
            <person name="Thi V.H."/>
            <person name="Chalabi S."/>
            <person name="Hu Q."/>
            <person name="Fan C."/>
            <person name="Tollenaere R."/>
            <person name="Lu Y."/>
            <person name="Battail C."/>
            <person name="Shen J."/>
            <person name="Sidebottom C.H."/>
            <person name="Wang X."/>
            <person name="Canaguier A."/>
            <person name="Chauveau A."/>
            <person name="Berard A."/>
            <person name="Deniot G."/>
            <person name="Guan M."/>
            <person name="Liu Z."/>
            <person name="Sun F."/>
            <person name="Lim Y.P."/>
            <person name="Lyons E."/>
            <person name="Town C.D."/>
            <person name="Bancroft I."/>
            <person name="Wang X."/>
            <person name="Meng J."/>
            <person name="Ma J."/>
            <person name="Pires J.C."/>
            <person name="King G.J."/>
            <person name="Brunel D."/>
            <person name="Delourme R."/>
            <person name="Renard M."/>
            <person name="Aury J.M."/>
            <person name="Adams K.L."/>
            <person name="Batley J."/>
            <person name="Snowdon R.J."/>
            <person name="Tost J."/>
            <person name="Edwards D."/>
            <person name="Zhou Y."/>
            <person name="Hua W."/>
            <person name="Sharpe A.G."/>
            <person name="Paterson A.H."/>
            <person name="Guan C."/>
            <person name="Wincker P."/>
        </authorList>
    </citation>
    <scope>NUCLEOTIDE SEQUENCE [LARGE SCALE GENOMIC DNA]</scope>
    <source>
        <strain evidence="4">cv. Darmor-bzh</strain>
    </source>
</reference>
<dbReference type="PaxDb" id="3708-A0A078HKU8"/>
<dbReference type="EMBL" id="LK032420">
    <property type="protein sequence ID" value="CDY38286.1"/>
    <property type="molecule type" value="Genomic_DNA"/>
</dbReference>
<evidence type="ECO:0000256" key="1">
    <source>
        <dbReference type="SAM" id="MobiDB-lite"/>
    </source>
</evidence>
<gene>
    <name evidence="3" type="primary">BnaA10g11340D</name>
    <name evidence="2" type="ORF">DARMORV10_A10P14710.1</name>
    <name evidence="3" type="ORF">GSBRNA2T00065648001</name>
</gene>
<dbReference type="AlphaFoldDB" id="A0A078HKU8"/>
<evidence type="ECO:0000313" key="3">
    <source>
        <dbReference type="EMBL" id="CDY38286.1"/>
    </source>
</evidence>
<proteinExistence type="predicted"/>
<dbReference type="EMBL" id="HG994364">
    <property type="protein sequence ID" value="CAF2331324.1"/>
    <property type="molecule type" value="Genomic_DNA"/>
</dbReference>
<feature type="compositionally biased region" description="Acidic residues" evidence="1">
    <location>
        <begin position="32"/>
        <end position="53"/>
    </location>
</feature>